<comment type="subcellular location">
    <subcellularLocation>
        <location evidence="1 9">Nucleus</location>
    </subcellularLocation>
</comment>
<dbReference type="HOGENOM" id="CLU_728015_0_0_1"/>
<dbReference type="GeneID" id="8440248"/>
<evidence type="ECO:0000256" key="5">
    <source>
        <dbReference type="ARBA" id="ARBA00023159"/>
    </source>
</evidence>
<evidence type="ECO:0000256" key="6">
    <source>
        <dbReference type="ARBA" id="ARBA00023163"/>
    </source>
</evidence>
<name>C4JQS6_UNCRE</name>
<feature type="domain" description="Mediator complex subunit Med16 N-terminal" evidence="10">
    <location>
        <begin position="9"/>
        <end position="236"/>
    </location>
</feature>
<protein>
    <recommendedName>
        <fullName evidence="3 9">Mediator of RNA polymerase II transcription subunit 16</fullName>
    </recommendedName>
    <alternativeName>
        <fullName evidence="8 9">Mediator complex subunit 16</fullName>
    </alternativeName>
</protein>
<dbReference type="EMBL" id="CH476616">
    <property type="protein sequence ID" value="EEP78562.1"/>
    <property type="molecule type" value="Genomic_DNA"/>
</dbReference>
<comment type="similarity">
    <text evidence="2 9">Belongs to the Mediator complex subunit 16 family.</text>
</comment>
<keyword evidence="5 9" id="KW-0010">Activator</keyword>
<keyword evidence="7 9" id="KW-0539">Nucleus</keyword>
<dbReference type="GO" id="GO:0016592">
    <property type="term" value="C:mediator complex"/>
    <property type="evidence" value="ECO:0007669"/>
    <property type="project" value="InterPro"/>
</dbReference>
<evidence type="ECO:0000256" key="3">
    <source>
        <dbReference type="ARBA" id="ARBA00019614"/>
    </source>
</evidence>
<dbReference type="InterPro" id="IPR036322">
    <property type="entry name" value="WD40_repeat_dom_sf"/>
</dbReference>
<accession>C4JQS6</accession>
<evidence type="ECO:0000313" key="11">
    <source>
        <dbReference type="EMBL" id="EEP78562.1"/>
    </source>
</evidence>
<gene>
    <name evidence="9" type="primary">MED16</name>
    <name evidence="11" type="ORF">UREG_03408</name>
</gene>
<reference evidence="12" key="1">
    <citation type="journal article" date="2009" name="Genome Res.">
        <title>Comparative genomic analyses of the human fungal pathogens Coccidioides and their relatives.</title>
        <authorList>
            <person name="Sharpton T.J."/>
            <person name="Stajich J.E."/>
            <person name="Rounsley S.D."/>
            <person name="Gardner M.J."/>
            <person name="Wortman J.R."/>
            <person name="Jordar V.S."/>
            <person name="Maiti R."/>
            <person name="Kodira C.D."/>
            <person name="Neafsey D.E."/>
            <person name="Zeng Q."/>
            <person name="Hung C.-Y."/>
            <person name="McMahan C."/>
            <person name="Muszewska A."/>
            <person name="Grynberg M."/>
            <person name="Mandel M.A."/>
            <person name="Kellner E.M."/>
            <person name="Barker B.M."/>
            <person name="Galgiani J.N."/>
            <person name="Orbach M.J."/>
            <person name="Kirkland T.N."/>
            <person name="Cole G.T."/>
            <person name="Henn M.R."/>
            <person name="Birren B.W."/>
            <person name="Taylor J.W."/>
        </authorList>
    </citation>
    <scope>NUCLEOTIDE SEQUENCE [LARGE SCALE GENOMIC DNA]</scope>
    <source>
        <strain evidence="12">UAMH 1704</strain>
    </source>
</reference>
<dbReference type="eggNOG" id="ENOG502QQU3">
    <property type="taxonomic scope" value="Eukaryota"/>
</dbReference>
<evidence type="ECO:0000259" key="10">
    <source>
        <dbReference type="Pfam" id="PF11635"/>
    </source>
</evidence>
<evidence type="ECO:0000256" key="9">
    <source>
        <dbReference type="RuleBase" id="RU364149"/>
    </source>
</evidence>
<dbReference type="KEGG" id="ure:UREG_03408"/>
<keyword evidence="4 9" id="KW-0805">Transcription regulation</keyword>
<dbReference type="STRING" id="336963.C4JQS6"/>
<comment type="function">
    <text evidence="9">Component of the Mediator complex, a coactivator involved in the regulated transcription of nearly all RNA polymerase II-dependent genes. Mediator functions as a bridge to convey information from gene-specific regulatory proteins to the basal RNA polymerase II transcription machinery. Mediator is recruited to promoters by direct interactions with regulatory proteins and serves as a scaffold for the assembly of a functional preinitiation complex with RNA polymerase II and the general transcription factors.</text>
</comment>
<dbReference type="PANTHER" id="PTHR13224">
    <property type="entry name" value="THYROID HORMONE RECEPTOR-ASSOCIATED PROTEIN-RELATED"/>
    <property type="match status" value="1"/>
</dbReference>
<dbReference type="InterPro" id="IPR021665">
    <property type="entry name" value="Mediator_Med16_N"/>
</dbReference>
<proteinExistence type="inferred from homology"/>
<evidence type="ECO:0000256" key="7">
    <source>
        <dbReference type="ARBA" id="ARBA00023242"/>
    </source>
</evidence>
<dbReference type="InterPro" id="IPR048338">
    <property type="entry name" value="Mediator_Med16"/>
</dbReference>
<evidence type="ECO:0000256" key="2">
    <source>
        <dbReference type="ARBA" id="ARBA00006543"/>
    </source>
</evidence>
<sequence>MLIDLPYETGGAILIVTYSMQGKLCVYRVQVKWETAPVDPGQQKQPGFSPPHAPVIQIIHVKTETPKTVFTKPIDHNVNFTSMIKPISNLTHLEIINVSSDSSSGGSNEPYILAVFSAPIPTLETQQQPNSASSILVRWDLRSASQSLHDSFDEVPPRRPTHHLKHRTELVRQNDMYLDQRVLSIDHFEAGNVIALTFDNGNIKFFDAKTVLPSESTDNLTVISNLPQAGFSFPTIGSATCISFSPCGCLAVTLDENSALQLHAMELSLATEDGLYRDGARNGFVTEIYQALSMNTDFTIEQDKLMNNPYIQKCLSMQAALGFNGQFQPRSLTAALSWFILQLRQISILFAYFLHFNKSGSDSECHEPGMVPEHHELFEK</sequence>
<dbReference type="PANTHER" id="PTHR13224:SF6">
    <property type="entry name" value="MEDIATOR OF RNA POLYMERASE II TRANSCRIPTION SUBUNIT 16"/>
    <property type="match status" value="1"/>
</dbReference>
<dbReference type="AlphaFoldDB" id="C4JQS6"/>
<organism evidence="11 12">
    <name type="scientific">Uncinocarpus reesii (strain UAMH 1704)</name>
    <dbReference type="NCBI Taxonomy" id="336963"/>
    <lineage>
        <taxon>Eukaryota</taxon>
        <taxon>Fungi</taxon>
        <taxon>Dikarya</taxon>
        <taxon>Ascomycota</taxon>
        <taxon>Pezizomycotina</taxon>
        <taxon>Eurotiomycetes</taxon>
        <taxon>Eurotiomycetidae</taxon>
        <taxon>Onygenales</taxon>
        <taxon>Onygenaceae</taxon>
        <taxon>Uncinocarpus</taxon>
    </lineage>
</organism>
<keyword evidence="6 9" id="KW-0804">Transcription</keyword>
<evidence type="ECO:0000256" key="8">
    <source>
        <dbReference type="ARBA" id="ARBA00032015"/>
    </source>
</evidence>
<evidence type="ECO:0000256" key="1">
    <source>
        <dbReference type="ARBA" id="ARBA00004123"/>
    </source>
</evidence>
<dbReference type="InParanoid" id="C4JQS6"/>
<dbReference type="Pfam" id="PF11635">
    <property type="entry name" value="Med16_N"/>
    <property type="match status" value="1"/>
</dbReference>
<evidence type="ECO:0000313" key="12">
    <source>
        <dbReference type="Proteomes" id="UP000002058"/>
    </source>
</evidence>
<dbReference type="Proteomes" id="UP000002058">
    <property type="component" value="Unassembled WGS sequence"/>
</dbReference>
<dbReference type="VEuPathDB" id="FungiDB:UREG_03408"/>
<keyword evidence="12" id="KW-1185">Reference proteome</keyword>
<comment type="subunit">
    <text evidence="9">Component of the Mediator complex.</text>
</comment>
<dbReference type="RefSeq" id="XP_002543891.1">
    <property type="nucleotide sequence ID" value="XM_002543845.1"/>
</dbReference>
<dbReference type="OrthoDB" id="4139168at2759"/>
<evidence type="ECO:0000256" key="4">
    <source>
        <dbReference type="ARBA" id="ARBA00023015"/>
    </source>
</evidence>
<dbReference type="SUPFAM" id="SSF50978">
    <property type="entry name" value="WD40 repeat-like"/>
    <property type="match status" value="1"/>
</dbReference>
<dbReference type="GO" id="GO:0045893">
    <property type="term" value="P:positive regulation of DNA-templated transcription"/>
    <property type="evidence" value="ECO:0007669"/>
    <property type="project" value="TreeGrafter"/>
</dbReference>